<evidence type="ECO:0000259" key="5">
    <source>
        <dbReference type="PROSITE" id="PS50110"/>
    </source>
</evidence>
<dbReference type="GO" id="GO:0003677">
    <property type="term" value="F:DNA binding"/>
    <property type="evidence" value="ECO:0007669"/>
    <property type="project" value="UniProtKB-KW"/>
</dbReference>
<keyword evidence="7" id="KW-1185">Reference proteome</keyword>
<keyword evidence="2" id="KW-0238">DNA-binding</keyword>
<evidence type="ECO:0000256" key="1">
    <source>
        <dbReference type="ARBA" id="ARBA00022553"/>
    </source>
</evidence>
<dbReference type="InterPro" id="IPR058245">
    <property type="entry name" value="NreC/VraR/RcsB-like_REC"/>
</dbReference>
<dbReference type="InterPro" id="IPR000792">
    <property type="entry name" value="Tscrpt_reg_LuxR_C"/>
</dbReference>
<dbReference type="CDD" id="cd17535">
    <property type="entry name" value="REC_NarL-like"/>
    <property type="match status" value="1"/>
</dbReference>
<dbReference type="AlphaFoldDB" id="A0A1I5GUY2"/>
<dbReference type="Pfam" id="PF00072">
    <property type="entry name" value="Response_reg"/>
    <property type="match status" value="1"/>
</dbReference>
<dbReference type="SMART" id="SM00421">
    <property type="entry name" value="HTH_LUXR"/>
    <property type="match status" value="1"/>
</dbReference>
<dbReference type="SUPFAM" id="SSF46894">
    <property type="entry name" value="C-terminal effector domain of the bipartite response regulators"/>
    <property type="match status" value="1"/>
</dbReference>
<dbReference type="PANTHER" id="PTHR45566">
    <property type="entry name" value="HTH-TYPE TRANSCRIPTIONAL REGULATOR YHJB-RELATED"/>
    <property type="match status" value="1"/>
</dbReference>
<dbReference type="CDD" id="cd06170">
    <property type="entry name" value="LuxR_C_like"/>
    <property type="match status" value="1"/>
</dbReference>
<accession>A0A1I5GUY2</accession>
<dbReference type="InterPro" id="IPR051015">
    <property type="entry name" value="EvgA-like"/>
</dbReference>
<protein>
    <submittedName>
        <fullName evidence="6">Two component transcriptional regulator, LuxR family</fullName>
    </submittedName>
</protein>
<dbReference type="InterPro" id="IPR011006">
    <property type="entry name" value="CheY-like_superfamily"/>
</dbReference>
<dbReference type="PRINTS" id="PR00038">
    <property type="entry name" value="HTHLUXR"/>
</dbReference>
<dbReference type="GO" id="GO:0006355">
    <property type="term" value="P:regulation of DNA-templated transcription"/>
    <property type="evidence" value="ECO:0007669"/>
    <property type="project" value="InterPro"/>
</dbReference>
<evidence type="ECO:0000313" key="6">
    <source>
        <dbReference type="EMBL" id="SFO39381.1"/>
    </source>
</evidence>
<dbReference type="PROSITE" id="PS50110">
    <property type="entry name" value="RESPONSE_REGULATORY"/>
    <property type="match status" value="1"/>
</dbReference>
<feature type="domain" description="Response regulatory" evidence="5">
    <location>
        <begin position="8"/>
        <end position="124"/>
    </location>
</feature>
<evidence type="ECO:0000313" key="7">
    <source>
        <dbReference type="Proteomes" id="UP000199564"/>
    </source>
</evidence>
<proteinExistence type="predicted"/>
<dbReference type="InterPro" id="IPR036388">
    <property type="entry name" value="WH-like_DNA-bd_sf"/>
</dbReference>
<dbReference type="SUPFAM" id="SSF52172">
    <property type="entry name" value="CheY-like"/>
    <property type="match status" value="1"/>
</dbReference>
<dbReference type="EMBL" id="FOVW01000006">
    <property type="protein sequence ID" value="SFO39381.1"/>
    <property type="molecule type" value="Genomic_DNA"/>
</dbReference>
<reference evidence="7" key="1">
    <citation type="submission" date="2016-10" db="EMBL/GenBank/DDBJ databases">
        <authorList>
            <person name="Varghese N."/>
            <person name="Submissions S."/>
        </authorList>
    </citation>
    <scope>NUCLEOTIDE SEQUENCE [LARGE SCALE GENOMIC DNA]</scope>
    <source>
        <strain evidence="7">DSM 15282</strain>
    </source>
</reference>
<gene>
    <name evidence="6" type="ORF">SAMN04488519_10662</name>
</gene>
<dbReference type="PROSITE" id="PS00622">
    <property type="entry name" value="HTH_LUXR_1"/>
    <property type="match status" value="1"/>
</dbReference>
<evidence type="ECO:0000256" key="3">
    <source>
        <dbReference type="PROSITE-ProRule" id="PRU00169"/>
    </source>
</evidence>
<dbReference type="InterPro" id="IPR016032">
    <property type="entry name" value="Sig_transdc_resp-reg_C-effctor"/>
</dbReference>
<dbReference type="Gene3D" id="1.10.10.10">
    <property type="entry name" value="Winged helix-like DNA-binding domain superfamily/Winged helix DNA-binding domain"/>
    <property type="match status" value="1"/>
</dbReference>
<dbReference type="PANTHER" id="PTHR45566:SF2">
    <property type="entry name" value="NARL SUBFAMILY"/>
    <property type="match status" value="1"/>
</dbReference>
<dbReference type="Pfam" id="PF00196">
    <property type="entry name" value="GerE"/>
    <property type="match status" value="1"/>
</dbReference>
<dbReference type="Gene3D" id="3.40.50.2300">
    <property type="match status" value="1"/>
</dbReference>
<dbReference type="RefSeq" id="WP_091653872.1">
    <property type="nucleotide sequence ID" value="NZ_FOVW01000006.1"/>
</dbReference>
<feature type="domain" description="HTH luxR-type" evidence="4">
    <location>
        <begin position="143"/>
        <end position="208"/>
    </location>
</feature>
<evidence type="ECO:0000259" key="4">
    <source>
        <dbReference type="PROSITE" id="PS50043"/>
    </source>
</evidence>
<dbReference type="PROSITE" id="PS50043">
    <property type="entry name" value="HTH_LUXR_2"/>
    <property type="match status" value="1"/>
</dbReference>
<keyword evidence="1 3" id="KW-0597">Phosphoprotein</keyword>
<dbReference type="Proteomes" id="UP000199564">
    <property type="component" value="Unassembled WGS sequence"/>
</dbReference>
<dbReference type="STRING" id="226506.SAMN04488519_10662"/>
<feature type="modified residue" description="4-aspartylphosphate" evidence="3">
    <location>
        <position position="59"/>
    </location>
</feature>
<name>A0A1I5GUY2_9BACT</name>
<sequence>MLNFSEIKIVHIDDHLLFAQGVYSLIGTESFIQELAHAQSFKKGLEEVKRIQPDIILLDYFLPDSDGIASIRELKKVSVSSKIILLTMESNPNIVDKCKMEGAIGYLPKSISKKALIQALNNAIEGIPTFPESTGENTQGSETYSKLNILSKREKEIAYLIAEGLTSAEIAEKLFLSDLTVNTHRRNLIQKLGLKNSAQLVAFVENQKFMKS</sequence>
<dbReference type="SMART" id="SM00448">
    <property type="entry name" value="REC"/>
    <property type="match status" value="1"/>
</dbReference>
<organism evidence="6 7">
    <name type="scientific">Algoriphagus ornithinivorans</name>
    <dbReference type="NCBI Taxonomy" id="226506"/>
    <lineage>
        <taxon>Bacteria</taxon>
        <taxon>Pseudomonadati</taxon>
        <taxon>Bacteroidota</taxon>
        <taxon>Cytophagia</taxon>
        <taxon>Cytophagales</taxon>
        <taxon>Cyclobacteriaceae</taxon>
        <taxon>Algoriphagus</taxon>
    </lineage>
</organism>
<evidence type="ECO:0000256" key="2">
    <source>
        <dbReference type="ARBA" id="ARBA00023125"/>
    </source>
</evidence>
<dbReference type="InterPro" id="IPR001789">
    <property type="entry name" value="Sig_transdc_resp-reg_receiver"/>
</dbReference>
<dbReference type="GO" id="GO:0000160">
    <property type="term" value="P:phosphorelay signal transduction system"/>
    <property type="evidence" value="ECO:0007669"/>
    <property type="project" value="InterPro"/>
</dbReference>